<dbReference type="InterPro" id="IPR011608">
    <property type="entry name" value="PRD"/>
</dbReference>
<dbReference type="Pfam" id="PF00874">
    <property type="entry name" value="PRD"/>
    <property type="match status" value="1"/>
</dbReference>
<protein>
    <submittedName>
        <fullName evidence="2">PRD domain-containing protein</fullName>
    </submittedName>
</protein>
<dbReference type="Gene3D" id="1.10.1790.10">
    <property type="entry name" value="PRD domain"/>
    <property type="match status" value="1"/>
</dbReference>
<evidence type="ECO:0000259" key="1">
    <source>
        <dbReference type="PROSITE" id="PS51372"/>
    </source>
</evidence>
<feature type="domain" description="PRD" evidence="1">
    <location>
        <begin position="33"/>
        <end position="139"/>
    </location>
</feature>
<dbReference type="OrthoDB" id="2293863at2"/>
<gene>
    <name evidence="2" type="ORF">D1B17_11730</name>
</gene>
<dbReference type="KEGG" id="lzh:D1B17_11730"/>
<sequence>MFRKKLFLERFYLNIKEVIEMKETTEEKLKVLNRLGKLDQDSFEFLMDVDAYFETNYYSNDNEMLLIHLSVAINRMFENKRVDKMPDDLWQQISDKPEYKVAESVWDDLKSKAPVTFTYDETQYILLHVLNILRRNQND</sequence>
<keyword evidence="3" id="KW-1185">Reference proteome</keyword>
<dbReference type="EMBL" id="CP031933">
    <property type="protein sequence ID" value="AYE39260.1"/>
    <property type="molecule type" value="Genomic_DNA"/>
</dbReference>
<evidence type="ECO:0000313" key="2">
    <source>
        <dbReference type="EMBL" id="AYE39260.1"/>
    </source>
</evidence>
<reference evidence="3" key="1">
    <citation type="submission" date="2018-08" db="EMBL/GenBank/DDBJ databases">
        <title>Genome of Lactobacillus sp. HBUAS52074.</title>
        <authorList>
            <person name="Guo Z."/>
            <person name="Zhang Z.D."/>
        </authorList>
    </citation>
    <scope>NUCLEOTIDE SEQUENCE [LARGE SCALE GENOMIC DNA]</scope>
    <source>
        <strain evidence="3">HBUAS52074</strain>
    </source>
</reference>
<proteinExistence type="predicted"/>
<accession>A0A386PXG3</accession>
<evidence type="ECO:0000313" key="3">
    <source>
        <dbReference type="Proteomes" id="UP000267208"/>
    </source>
</evidence>
<name>A0A386PXG3_9LACO</name>
<dbReference type="InterPro" id="IPR036634">
    <property type="entry name" value="PRD_sf"/>
</dbReference>
<dbReference type="SUPFAM" id="SSF63520">
    <property type="entry name" value="PTS-regulatory domain, PRD"/>
    <property type="match status" value="1"/>
</dbReference>
<dbReference type="GO" id="GO:0006355">
    <property type="term" value="P:regulation of DNA-templated transcription"/>
    <property type="evidence" value="ECO:0007669"/>
    <property type="project" value="InterPro"/>
</dbReference>
<dbReference type="AlphaFoldDB" id="A0A386PXG3"/>
<organism evidence="2 3">
    <name type="scientific">Companilactobacillus zhachilii</name>
    <dbReference type="NCBI Taxonomy" id="2304606"/>
    <lineage>
        <taxon>Bacteria</taxon>
        <taxon>Bacillati</taxon>
        <taxon>Bacillota</taxon>
        <taxon>Bacilli</taxon>
        <taxon>Lactobacillales</taxon>
        <taxon>Lactobacillaceae</taxon>
        <taxon>Companilactobacillus</taxon>
    </lineage>
</organism>
<dbReference type="PROSITE" id="PS51372">
    <property type="entry name" value="PRD_2"/>
    <property type="match status" value="1"/>
</dbReference>
<dbReference type="Proteomes" id="UP000267208">
    <property type="component" value="Chromosome"/>
</dbReference>